<evidence type="ECO:0000313" key="1">
    <source>
        <dbReference type="EMBL" id="SFV85233.1"/>
    </source>
</evidence>
<accession>A0A1W1DUM8</accession>
<dbReference type="AlphaFoldDB" id="A0A1W1DUM8"/>
<dbReference type="EMBL" id="FPHW01000196">
    <property type="protein sequence ID" value="SFV85233.1"/>
    <property type="molecule type" value="Genomic_DNA"/>
</dbReference>
<organism evidence="1">
    <name type="scientific">hydrothermal vent metagenome</name>
    <dbReference type="NCBI Taxonomy" id="652676"/>
    <lineage>
        <taxon>unclassified sequences</taxon>
        <taxon>metagenomes</taxon>
        <taxon>ecological metagenomes</taxon>
    </lineage>
</organism>
<proteinExistence type="predicted"/>
<gene>
    <name evidence="1" type="ORF">MNB_SUP05-7-703</name>
</gene>
<reference evidence="1" key="1">
    <citation type="submission" date="2016-10" db="EMBL/GenBank/DDBJ databases">
        <authorList>
            <person name="de Groot N.N."/>
        </authorList>
    </citation>
    <scope>NUCLEOTIDE SEQUENCE</scope>
</reference>
<sequence>MVVLITVVSGFILEEKSEEFQFGMKTRYVEQCMTPMQAFGASMILLGDGMKLYNVKKEDLFLGTTKEQQEKLQLFTDAGYYWIYLNSCNSLKNKNTIKNFLAQVSKN</sequence>
<name>A0A1W1DUM8_9ZZZZ</name>
<protein>
    <submittedName>
        <fullName evidence="1">Uncharacterized protein</fullName>
    </submittedName>
</protein>